<dbReference type="AlphaFoldDB" id="A0A0G0HA39"/>
<sequence>MNLYQAEYGYTTLRLYVEWFIYFVSVIFFALGVAIITNYSFRKFFYGGLITGLVAFTLIASVNVDAIIAKKNIDRFVNENKKIDLGYLMYGLSVDAIPEIVKLNQFIGLKKVEPLVLNWKIMGGYGKVEKNNIQILAPWYSDVLNNKRDKIFVQLHYWSAFNLGSQRALNSINSIGL</sequence>
<feature type="transmembrane region" description="Helical" evidence="1">
    <location>
        <begin position="20"/>
        <end position="37"/>
    </location>
</feature>
<feature type="transmembrane region" description="Helical" evidence="1">
    <location>
        <begin position="44"/>
        <end position="64"/>
    </location>
</feature>
<accession>A0A0G0HA39</accession>
<keyword evidence="1" id="KW-1133">Transmembrane helix</keyword>
<name>A0A0G0HA39_9BACT</name>
<dbReference type="Pfam" id="PF13687">
    <property type="entry name" value="DUF4153"/>
    <property type="match status" value="1"/>
</dbReference>
<evidence type="ECO:0000313" key="2">
    <source>
        <dbReference type="EMBL" id="KKQ39012.1"/>
    </source>
</evidence>
<dbReference type="InterPro" id="IPR025291">
    <property type="entry name" value="DUF4153"/>
</dbReference>
<dbReference type="EMBL" id="LBTN01000044">
    <property type="protein sequence ID" value="KKQ39012.1"/>
    <property type="molecule type" value="Genomic_DNA"/>
</dbReference>
<evidence type="ECO:0000256" key="1">
    <source>
        <dbReference type="SAM" id="Phobius"/>
    </source>
</evidence>
<reference evidence="2 3" key="1">
    <citation type="journal article" date="2015" name="Nature">
        <title>rRNA introns, odd ribosomes, and small enigmatic genomes across a large radiation of phyla.</title>
        <authorList>
            <person name="Brown C.T."/>
            <person name="Hug L.A."/>
            <person name="Thomas B.C."/>
            <person name="Sharon I."/>
            <person name="Castelle C.J."/>
            <person name="Singh A."/>
            <person name="Wilkins M.J."/>
            <person name="Williams K.H."/>
            <person name="Banfield J.F."/>
        </authorList>
    </citation>
    <scope>NUCLEOTIDE SEQUENCE [LARGE SCALE GENOMIC DNA]</scope>
</reference>
<protein>
    <submittedName>
        <fullName evidence="2">Uncharacterized protein</fullName>
    </submittedName>
</protein>
<keyword evidence="1" id="KW-0472">Membrane</keyword>
<keyword evidence="1" id="KW-0812">Transmembrane</keyword>
<organism evidence="2 3">
    <name type="scientific">Candidatus Magasanikbacteria bacterium GW2011_GWA2_37_8</name>
    <dbReference type="NCBI Taxonomy" id="1619036"/>
    <lineage>
        <taxon>Bacteria</taxon>
        <taxon>Candidatus Magasanikiibacteriota</taxon>
    </lineage>
</organism>
<dbReference type="Proteomes" id="UP000034333">
    <property type="component" value="Unassembled WGS sequence"/>
</dbReference>
<comment type="caution">
    <text evidence="2">The sequence shown here is derived from an EMBL/GenBank/DDBJ whole genome shotgun (WGS) entry which is preliminary data.</text>
</comment>
<proteinExistence type="predicted"/>
<gene>
    <name evidence="2" type="ORF">US58_C0044G0005</name>
</gene>
<dbReference type="STRING" id="1619036.US58_C0044G0005"/>
<evidence type="ECO:0000313" key="3">
    <source>
        <dbReference type="Proteomes" id="UP000034333"/>
    </source>
</evidence>